<gene>
    <name evidence="3" type="ORF">GCM10009802_52880</name>
</gene>
<dbReference type="InterPro" id="IPR021385">
    <property type="entry name" value="DUF3017"/>
</dbReference>
<feature type="region of interest" description="Disordered" evidence="1">
    <location>
        <begin position="1"/>
        <end position="28"/>
    </location>
</feature>
<accession>A0ABP5L8A1</accession>
<evidence type="ECO:0008006" key="5">
    <source>
        <dbReference type="Google" id="ProtNLM"/>
    </source>
</evidence>
<evidence type="ECO:0000256" key="2">
    <source>
        <dbReference type="SAM" id="Phobius"/>
    </source>
</evidence>
<sequence length="128" mass="13245">MIARRTAFPTRGTVRPEGGGGAASGQAPPPARQWPILLVLAIAAAGLVTVAAGPFREGTLVVGGALLVGGVLRWLVPEVGMLAVRSRFTDIVTFGVLGLAIVLLALVAMPGPWLELPFVEDAVHFSVR</sequence>
<keyword evidence="2" id="KW-0472">Membrane</keyword>
<feature type="transmembrane region" description="Helical" evidence="2">
    <location>
        <begin position="88"/>
        <end position="109"/>
    </location>
</feature>
<keyword evidence="2" id="KW-0812">Transmembrane</keyword>
<dbReference type="Proteomes" id="UP001500443">
    <property type="component" value="Unassembled WGS sequence"/>
</dbReference>
<comment type="caution">
    <text evidence="3">The sequence shown here is derived from an EMBL/GenBank/DDBJ whole genome shotgun (WGS) entry which is preliminary data.</text>
</comment>
<evidence type="ECO:0000256" key="1">
    <source>
        <dbReference type="SAM" id="MobiDB-lite"/>
    </source>
</evidence>
<dbReference type="EMBL" id="BAAAPF010000244">
    <property type="protein sequence ID" value="GAA2142228.1"/>
    <property type="molecule type" value="Genomic_DNA"/>
</dbReference>
<keyword evidence="4" id="KW-1185">Reference proteome</keyword>
<organism evidence="3 4">
    <name type="scientific">Streptomyces synnematoformans</name>
    <dbReference type="NCBI Taxonomy" id="415721"/>
    <lineage>
        <taxon>Bacteria</taxon>
        <taxon>Bacillati</taxon>
        <taxon>Actinomycetota</taxon>
        <taxon>Actinomycetes</taxon>
        <taxon>Kitasatosporales</taxon>
        <taxon>Streptomycetaceae</taxon>
        <taxon>Streptomyces</taxon>
    </lineage>
</organism>
<feature type="transmembrane region" description="Helical" evidence="2">
    <location>
        <begin position="34"/>
        <end position="52"/>
    </location>
</feature>
<name>A0ABP5L8A1_9ACTN</name>
<keyword evidence="2" id="KW-1133">Transmembrane helix</keyword>
<dbReference type="Pfam" id="PF11222">
    <property type="entry name" value="DUF3017"/>
    <property type="match status" value="1"/>
</dbReference>
<protein>
    <recommendedName>
        <fullName evidence="5">DUF3017 domain-containing protein</fullName>
    </recommendedName>
</protein>
<evidence type="ECO:0000313" key="4">
    <source>
        <dbReference type="Proteomes" id="UP001500443"/>
    </source>
</evidence>
<reference evidence="4" key="1">
    <citation type="journal article" date="2019" name="Int. J. Syst. Evol. Microbiol.">
        <title>The Global Catalogue of Microorganisms (GCM) 10K type strain sequencing project: providing services to taxonomists for standard genome sequencing and annotation.</title>
        <authorList>
            <consortium name="The Broad Institute Genomics Platform"/>
            <consortium name="The Broad Institute Genome Sequencing Center for Infectious Disease"/>
            <person name="Wu L."/>
            <person name="Ma J."/>
        </authorList>
    </citation>
    <scope>NUCLEOTIDE SEQUENCE [LARGE SCALE GENOMIC DNA]</scope>
    <source>
        <strain evidence="4">JCM 15481</strain>
    </source>
</reference>
<feature type="transmembrane region" description="Helical" evidence="2">
    <location>
        <begin position="58"/>
        <end position="76"/>
    </location>
</feature>
<proteinExistence type="predicted"/>
<dbReference type="RefSeq" id="WP_344292931.1">
    <property type="nucleotide sequence ID" value="NZ_BAAAPF010000244.1"/>
</dbReference>
<evidence type="ECO:0000313" key="3">
    <source>
        <dbReference type="EMBL" id="GAA2142228.1"/>
    </source>
</evidence>